<dbReference type="GO" id="GO:0052706">
    <property type="term" value="F:L-histidine N(alpha)-methyltransferase activity"/>
    <property type="evidence" value="ECO:0007669"/>
    <property type="project" value="UniProtKB-EC"/>
</dbReference>
<dbReference type="Proteomes" id="UP001198701">
    <property type="component" value="Unassembled WGS sequence"/>
</dbReference>
<comment type="caution">
    <text evidence="4">The sequence shown here is derived from an EMBL/GenBank/DDBJ whole genome shotgun (WGS) entry which is preliminary data.</text>
</comment>
<dbReference type="SUPFAM" id="SSF53335">
    <property type="entry name" value="S-adenosyl-L-methionine-dependent methyltransferases"/>
    <property type="match status" value="1"/>
</dbReference>
<evidence type="ECO:0000259" key="3">
    <source>
        <dbReference type="Pfam" id="PF10017"/>
    </source>
</evidence>
<dbReference type="InterPro" id="IPR017804">
    <property type="entry name" value="MeTrfase_EgtD-like"/>
</dbReference>
<evidence type="ECO:0000256" key="1">
    <source>
        <dbReference type="ARBA" id="ARBA00022603"/>
    </source>
</evidence>
<name>A0ABS8IWU1_9BURK</name>
<dbReference type="PANTHER" id="PTHR43397">
    <property type="entry name" value="ERGOTHIONEINE BIOSYNTHESIS PROTEIN 1"/>
    <property type="match status" value="1"/>
</dbReference>
<reference evidence="4 5" key="1">
    <citation type="submission" date="2021-11" db="EMBL/GenBank/DDBJ databases">
        <authorList>
            <person name="Huq M.A."/>
        </authorList>
    </citation>
    <scope>NUCLEOTIDE SEQUENCE [LARGE SCALE GENOMIC DNA]</scope>
    <source>
        <strain evidence="4 5">MAHUQ-52</strain>
    </source>
</reference>
<feature type="domain" description="Histidine-specific methyltransferase SAM-dependent" evidence="3">
    <location>
        <begin position="21"/>
        <end position="319"/>
    </location>
</feature>
<dbReference type="RefSeq" id="WP_229433968.1">
    <property type="nucleotide sequence ID" value="NZ_JAJHPV010000020.1"/>
</dbReference>
<dbReference type="InterPro" id="IPR029063">
    <property type="entry name" value="SAM-dependent_MTases_sf"/>
</dbReference>
<dbReference type="NCBIfam" id="TIGR03438">
    <property type="entry name" value="egtD_ergothio"/>
    <property type="match status" value="1"/>
</dbReference>
<dbReference type="InterPro" id="IPR051128">
    <property type="entry name" value="EgtD_Methyltrsf_superfamily"/>
</dbReference>
<dbReference type="InterPro" id="IPR035094">
    <property type="entry name" value="EgtD"/>
</dbReference>
<proteinExistence type="predicted"/>
<evidence type="ECO:0000256" key="2">
    <source>
        <dbReference type="ARBA" id="ARBA00022679"/>
    </source>
</evidence>
<dbReference type="PIRSF" id="PIRSF018005">
    <property type="entry name" value="UCP018005"/>
    <property type="match status" value="1"/>
</dbReference>
<sequence length="323" mass="35553">MLTHCQTEVPCPVAVAGAGVQAELSAGLCAPQATISPKFLYDPLGSRLFEAICELPEYYPTRTEAAIFARYGADIARAIGPGATLIDLGAGNCAKAASLFPLLHPDQYVAIDISRDFLHESLARLRQRFPHIEMTALGQDFSSRLDLPADISPARRLFFYPGSSIGNFTPDEARGFLRRVRAQCDPDGGVLIGIDLLKDEQTLADAYDDALGVTAAFNLNVLRHVNQLLGADFDVRGWRHQAFFNRDEGRIEMHLQAMRDMLVRWPGGSRSFARGDCIHTENSYKYRKSAAIGLLEQSGFQATNAWVDVDEWFAVIHARAIGP</sequence>
<evidence type="ECO:0000313" key="4">
    <source>
        <dbReference type="EMBL" id="MCC6072966.1"/>
    </source>
</evidence>
<keyword evidence="2 4" id="KW-0808">Transferase</keyword>
<dbReference type="GO" id="GO:0032259">
    <property type="term" value="P:methylation"/>
    <property type="evidence" value="ECO:0007669"/>
    <property type="project" value="UniProtKB-KW"/>
</dbReference>
<evidence type="ECO:0000313" key="5">
    <source>
        <dbReference type="Proteomes" id="UP001198701"/>
    </source>
</evidence>
<dbReference type="EC" id="2.1.1.44" evidence="4"/>
<keyword evidence="1 4" id="KW-0489">Methyltransferase</keyword>
<organism evidence="4 5">
    <name type="scientific">Massilia agrisoli</name>
    <dbReference type="NCBI Taxonomy" id="2892444"/>
    <lineage>
        <taxon>Bacteria</taxon>
        <taxon>Pseudomonadati</taxon>
        <taxon>Pseudomonadota</taxon>
        <taxon>Betaproteobacteria</taxon>
        <taxon>Burkholderiales</taxon>
        <taxon>Oxalobacteraceae</taxon>
        <taxon>Telluria group</taxon>
        <taxon>Massilia</taxon>
    </lineage>
</organism>
<dbReference type="Pfam" id="PF10017">
    <property type="entry name" value="Methyltransf_33"/>
    <property type="match status" value="1"/>
</dbReference>
<gene>
    <name evidence="4" type="primary">egtD</name>
    <name evidence="4" type="ORF">LMJ30_18705</name>
</gene>
<dbReference type="PANTHER" id="PTHR43397:SF1">
    <property type="entry name" value="ERGOTHIONEINE BIOSYNTHESIS PROTEIN 1"/>
    <property type="match status" value="1"/>
</dbReference>
<keyword evidence="5" id="KW-1185">Reference proteome</keyword>
<dbReference type="InterPro" id="IPR019257">
    <property type="entry name" value="MeTrfase_dom"/>
</dbReference>
<accession>A0ABS8IWU1</accession>
<dbReference type="Gene3D" id="3.40.50.150">
    <property type="entry name" value="Vaccinia Virus protein VP39"/>
    <property type="match status" value="1"/>
</dbReference>
<protein>
    <submittedName>
        <fullName evidence="4">L-histidine N(Alpha)-methyltransferase</fullName>
        <ecNumber evidence="4">2.1.1.44</ecNumber>
    </submittedName>
</protein>
<dbReference type="EMBL" id="JAJHPV010000020">
    <property type="protein sequence ID" value="MCC6072966.1"/>
    <property type="molecule type" value="Genomic_DNA"/>
</dbReference>